<name>A0A3P6E5H3_BRAOL</name>
<sequence>MAVRYFGADPPANDITQNKNSISEVDMTVLDKPPQGQPKPFRDRPSDR</sequence>
<dbReference type="EMBL" id="LR031876">
    <property type="protein sequence ID" value="VDD39373.1"/>
    <property type="molecule type" value="Genomic_DNA"/>
</dbReference>
<feature type="region of interest" description="Disordered" evidence="1">
    <location>
        <begin position="1"/>
        <end position="48"/>
    </location>
</feature>
<protein>
    <submittedName>
        <fullName evidence="2">Uncharacterized protein</fullName>
    </submittedName>
</protein>
<evidence type="ECO:0000313" key="2">
    <source>
        <dbReference type="EMBL" id="VDD39373.1"/>
    </source>
</evidence>
<proteinExistence type="predicted"/>
<reference evidence="2" key="1">
    <citation type="submission" date="2018-11" db="EMBL/GenBank/DDBJ databases">
        <authorList>
            <consortium name="Genoscope - CEA"/>
            <person name="William W."/>
        </authorList>
    </citation>
    <scope>NUCLEOTIDE SEQUENCE</scope>
</reference>
<dbReference type="AlphaFoldDB" id="A0A3P6E5H3"/>
<organism evidence="2">
    <name type="scientific">Brassica oleracea</name>
    <name type="common">Wild cabbage</name>
    <dbReference type="NCBI Taxonomy" id="3712"/>
    <lineage>
        <taxon>Eukaryota</taxon>
        <taxon>Viridiplantae</taxon>
        <taxon>Streptophyta</taxon>
        <taxon>Embryophyta</taxon>
        <taxon>Tracheophyta</taxon>
        <taxon>Spermatophyta</taxon>
        <taxon>Magnoliopsida</taxon>
        <taxon>eudicotyledons</taxon>
        <taxon>Gunneridae</taxon>
        <taxon>Pentapetalae</taxon>
        <taxon>rosids</taxon>
        <taxon>malvids</taxon>
        <taxon>Brassicales</taxon>
        <taxon>Brassicaceae</taxon>
        <taxon>Brassiceae</taxon>
        <taxon>Brassica</taxon>
    </lineage>
</organism>
<evidence type="ECO:0000256" key="1">
    <source>
        <dbReference type="SAM" id="MobiDB-lite"/>
    </source>
</evidence>
<accession>A0A3P6E5H3</accession>
<gene>
    <name evidence="2" type="ORF">BOLC7T44933H</name>
</gene>
<feature type="compositionally biased region" description="Polar residues" evidence="1">
    <location>
        <begin position="14"/>
        <end position="23"/>
    </location>
</feature>